<dbReference type="GO" id="GO:0006904">
    <property type="term" value="P:vesicle docking involved in exocytosis"/>
    <property type="evidence" value="ECO:0007669"/>
    <property type="project" value="TreeGrafter"/>
</dbReference>
<evidence type="ECO:0000256" key="6">
    <source>
        <dbReference type="SAM" id="MobiDB-lite"/>
    </source>
</evidence>
<comment type="subcellular location">
    <subcellularLocation>
        <location evidence="1">Membrane</location>
    </subcellularLocation>
</comment>
<dbReference type="GO" id="GO:0030897">
    <property type="term" value="C:HOPS complex"/>
    <property type="evidence" value="ECO:0007669"/>
    <property type="project" value="TreeGrafter"/>
</dbReference>
<dbReference type="Proteomes" id="UP000023152">
    <property type="component" value="Unassembled WGS sequence"/>
</dbReference>
<reference evidence="8 9" key="1">
    <citation type="journal article" date="2013" name="Curr. Biol.">
        <title>The Genome of the Foraminiferan Reticulomyxa filosa.</title>
        <authorList>
            <person name="Glockner G."/>
            <person name="Hulsmann N."/>
            <person name="Schleicher M."/>
            <person name="Noegel A.A."/>
            <person name="Eichinger L."/>
            <person name="Gallinger C."/>
            <person name="Pawlowski J."/>
            <person name="Sierra R."/>
            <person name="Euteneuer U."/>
            <person name="Pillet L."/>
            <person name="Moustafa A."/>
            <person name="Platzer M."/>
            <person name="Groth M."/>
            <person name="Szafranski K."/>
            <person name="Schliwa M."/>
        </authorList>
    </citation>
    <scope>NUCLEOTIDE SEQUENCE [LARGE SCALE GENOMIC DNA]</scope>
</reference>
<dbReference type="GO" id="GO:0005768">
    <property type="term" value="C:endosome"/>
    <property type="evidence" value="ECO:0007669"/>
    <property type="project" value="TreeGrafter"/>
</dbReference>
<evidence type="ECO:0000313" key="8">
    <source>
        <dbReference type="EMBL" id="ETO07663.1"/>
    </source>
</evidence>
<keyword evidence="2" id="KW-0479">Metal-binding</keyword>
<dbReference type="EMBL" id="ASPP01025887">
    <property type="protein sequence ID" value="ETO07663.1"/>
    <property type="molecule type" value="Genomic_DNA"/>
</dbReference>
<dbReference type="OrthoDB" id="26184at2759"/>
<dbReference type="GO" id="GO:0048284">
    <property type="term" value="P:organelle fusion"/>
    <property type="evidence" value="ECO:0007669"/>
    <property type="project" value="TreeGrafter"/>
</dbReference>
<dbReference type="GO" id="GO:0008270">
    <property type="term" value="F:zinc ion binding"/>
    <property type="evidence" value="ECO:0007669"/>
    <property type="project" value="UniProtKB-KW"/>
</dbReference>
<feature type="domain" description="PEP5/VPS11 N-terminal" evidence="7">
    <location>
        <begin position="73"/>
        <end position="385"/>
    </location>
</feature>
<feature type="region of interest" description="Disordered" evidence="6">
    <location>
        <begin position="41"/>
        <end position="61"/>
    </location>
</feature>
<name>X6M0E9_RETFI</name>
<dbReference type="GO" id="GO:0007033">
    <property type="term" value="P:vacuole organization"/>
    <property type="evidence" value="ECO:0007669"/>
    <property type="project" value="TreeGrafter"/>
</dbReference>
<dbReference type="InterPro" id="IPR015943">
    <property type="entry name" value="WD40/YVTN_repeat-like_dom_sf"/>
</dbReference>
<dbReference type="SUPFAM" id="SSF50978">
    <property type="entry name" value="WD40 repeat-like"/>
    <property type="match status" value="1"/>
</dbReference>
<organism evidence="8 9">
    <name type="scientific">Reticulomyxa filosa</name>
    <dbReference type="NCBI Taxonomy" id="46433"/>
    <lineage>
        <taxon>Eukaryota</taxon>
        <taxon>Sar</taxon>
        <taxon>Rhizaria</taxon>
        <taxon>Retaria</taxon>
        <taxon>Foraminifera</taxon>
        <taxon>Monothalamids</taxon>
        <taxon>Reticulomyxidae</taxon>
        <taxon>Reticulomyxa</taxon>
    </lineage>
</organism>
<proteinExistence type="predicted"/>
<keyword evidence="9" id="KW-1185">Reference proteome</keyword>
<comment type="caution">
    <text evidence="8">The sequence shown here is derived from an EMBL/GenBank/DDBJ whole genome shotgun (WGS) entry which is preliminary data.</text>
</comment>
<keyword evidence="3" id="KW-0863">Zinc-finger</keyword>
<evidence type="ECO:0000256" key="3">
    <source>
        <dbReference type="ARBA" id="ARBA00022771"/>
    </source>
</evidence>
<dbReference type="GO" id="GO:0030674">
    <property type="term" value="F:protein-macromolecule adaptor activity"/>
    <property type="evidence" value="ECO:0007669"/>
    <property type="project" value="TreeGrafter"/>
</dbReference>
<keyword evidence="5" id="KW-0472">Membrane</keyword>
<dbReference type="PANTHER" id="PTHR23323:SF24">
    <property type="entry name" value="VACUOLAR PROTEIN SORTING-ASSOCIATED PROTEIN 11 HOMOLOG"/>
    <property type="match status" value="1"/>
</dbReference>
<evidence type="ECO:0000256" key="1">
    <source>
        <dbReference type="ARBA" id="ARBA00004370"/>
    </source>
</evidence>
<gene>
    <name evidence="8" type="ORF">RFI_29728</name>
</gene>
<evidence type="ECO:0000256" key="5">
    <source>
        <dbReference type="ARBA" id="ARBA00023136"/>
    </source>
</evidence>
<dbReference type="InterPro" id="IPR036322">
    <property type="entry name" value="WD40_repeat_dom_sf"/>
</dbReference>
<dbReference type="InterPro" id="IPR057307">
    <property type="entry name" value="PEP5_VPS11_N"/>
</dbReference>
<dbReference type="AlphaFoldDB" id="X6M0E9"/>
<accession>X6M0E9</accession>
<evidence type="ECO:0000256" key="4">
    <source>
        <dbReference type="ARBA" id="ARBA00022833"/>
    </source>
</evidence>
<keyword evidence="4" id="KW-0862">Zinc</keyword>
<sequence length="452" mass="52250">MDFNQSKSKSTINRGVTSIYRRFEFFDSEILADDGEQKIESGNNSAALRNSGRPRQGKDLMNATMMNNDSKEESGSSGLNLFEDFEPVCASAGYGLLCFGGADGKIAVINRDLQIRKFVSHSSRITKIVKTKQMRNFIINIFSLDAVDIDEYGKPKKVKSFKIFPQGSTYIPASALAATDDGSQIAVGCTNGVVKVFDLNLQSKEKNHREREITKENPSPVTGLHYREENQNTLLYVVTTVKIVSFQIRARNPIMVTCVLLCHYLFILCNNDKLFYFCNNNNNNYNKIMKELTLLKKKKKTVHQYDYNDPRGLHAFPGEKKMARSFRRYFIIVTSGVGGMKQGKENRVEVIIYDHPNKYIAFRRLYDDLIDIIHEWGSVFILTKHQLIKLRDKDLQEKLNEFFRSHMYDTAIKLARSEGENEFKIMEYYRDYGDHYYEFCREDKQKLHITQT</sequence>
<dbReference type="Pfam" id="PF23341">
    <property type="entry name" value="PEP5_VPS11_N"/>
    <property type="match status" value="1"/>
</dbReference>
<dbReference type="Gene3D" id="2.130.10.10">
    <property type="entry name" value="YVTN repeat-like/Quinoprotein amine dehydrogenase"/>
    <property type="match status" value="1"/>
</dbReference>
<dbReference type="PANTHER" id="PTHR23323">
    <property type="entry name" value="VACUOLAR PROTEIN SORTING-ASSOCIATED PROTEIN"/>
    <property type="match status" value="1"/>
</dbReference>
<evidence type="ECO:0000313" key="9">
    <source>
        <dbReference type="Proteomes" id="UP000023152"/>
    </source>
</evidence>
<evidence type="ECO:0000256" key="2">
    <source>
        <dbReference type="ARBA" id="ARBA00022723"/>
    </source>
</evidence>
<protein>
    <recommendedName>
        <fullName evidence="7">PEP5/VPS11 N-terminal domain-containing protein</fullName>
    </recommendedName>
</protein>
<dbReference type="GO" id="GO:0007032">
    <property type="term" value="P:endosome organization"/>
    <property type="evidence" value="ECO:0007669"/>
    <property type="project" value="TreeGrafter"/>
</dbReference>
<evidence type="ECO:0000259" key="7">
    <source>
        <dbReference type="Pfam" id="PF23341"/>
    </source>
</evidence>